<dbReference type="InterPro" id="IPR018392">
    <property type="entry name" value="LysM"/>
</dbReference>
<feature type="compositionally biased region" description="Polar residues" evidence="10">
    <location>
        <begin position="156"/>
        <end position="183"/>
    </location>
</feature>
<dbReference type="SUPFAM" id="SSF141523">
    <property type="entry name" value="L,D-transpeptidase catalytic domain-like"/>
    <property type="match status" value="1"/>
</dbReference>
<sequence>MTTVLYGAWISMTTPPDALPPEVARDLIVDADTFDISDGIPEALGSLDPLSEFGIDDGTAAGADAYAQSDVGLNDPANGGFEDLDSALDGPDFDAGLDAPSDPMSMDSVNRSFADIPSQPASATDNLGTESSSFSMSDLDSPAADMQASRLPEVTPGSSTPIQLNPNQEYTSTGATYQSPDPNTAIASVKPSKQSTPDVVATESNAIASAGLSNAIATADRQYHSDRRREALATLSLFYETPNLTSEQRDELLSRLDPLAAEVIYSAEHLLAEPHRVGPNETLMDIAKKYEVPWQLLANINGVDDPVTILPGTDLKVVRGPFRGDIDLKYQELTLFLGDLYAGRFKIAVGNDPAPKPGSYTIQEKQSAKTYYDMSGTPIPPGNPRNPYGSMWIDLGSGLSIHGSPDANAPTDKGCISLAGNYSRDVFGILSEGSSVTIR</sequence>
<feature type="domain" description="L,D-TPase catalytic" evidence="12">
    <location>
        <begin position="322"/>
        <end position="439"/>
    </location>
</feature>
<keyword evidence="6 9" id="KW-0133">Cell shape</keyword>
<dbReference type="InterPro" id="IPR036779">
    <property type="entry name" value="LysM_dom_sf"/>
</dbReference>
<comment type="caution">
    <text evidence="13">The sequence shown here is derived from an EMBL/GenBank/DDBJ whole genome shotgun (WGS) entry which is preliminary data.</text>
</comment>
<dbReference type="Pfam" id="PF01476">
    <property type="entry name" value="LysM"/>
    <property type="match status" value="1"/>
</dbReference>
<dbReference type="Gene3D" id="3.10.350.10">
    <property type="entry name" value="LysM domain"/>
    <property type="match status" value="1"/>
</dbReference>
<dbReference type="GO" id="GO:0071555">
    <property type="term" value="P:cell wall organization"/>
    <property type="evidence" value="ECO:0007669"/>
    <property type="project" value="UniProtKB-UniRule"/>
</dbReference>
<comment type="similarity">
    <text evidence="2">Belongs to the YkuD family.</text>
</comment>
<reference evidence="13 14" key="1">
    <citation type="journal article" date="2013" name="Mar. Genomics">
        <title>Expression of sulfatases in Rhodopirellula baltica and the diversity of sulfatases in the genus Rhodopirellula.</title>
        <authorList>
            <person name="Wegner C.E."/>
            <person name="Richter-Heitmann T."/>
            <person name="Klindworth A."/>
            <person name="Klockow C."/>
            <person name="Richter M."/>
            <person name="Achstetter T."/>
            <person name="Glockner F.O."/>
            <person name="Harder J."/>
        </authorList>
    </citation>
    <scope>NUCLEOTIDE SEQUENCE [LARGE SCALE GENOMIC DNA]</scope>
    <source>
        <strain evidence="13 14">WH47</strain>
    </source>
</reference>
<dbReference type="AlphaFoldDB" id="F2AKL0"/>
<evidence type="ECO:0000256" key="8">
    <source>
        <dbReference type="ARBA" id="ARBA00023316"/>
    </source>
</evidence>
<dbReference type="UniPathway" id="UPA00219"/>
<evidence type="ECO:0000256" key="3">
    <source>
        <dbReference type="ARBA" id="ARBA00022676"/>
    </source>
</evidence>
<dbReference type="PATRIC" id="fig|991778.3.peg.192"/>
<dbReference type="PANTHER" id="PTHR30582">
    <property type="entry name" value="L,D-TRANSPEPTIDASE"/>
    <property type="match status" value="1"/>
</dbReference>
<dbReference type="GO" id="GO:0016757">
    <property type="term" value="F:glycosyltransferase activity"/>
    <property type="evidence" value="ECO:0007669"/>
    <property type="project" value="UniProtKB-KW"/>
</dbReference>
<dbReference type="PROSITE" id="PS51782">
    <property type="entry name" value="LYSM"/>
    <property type="match status" value="1"/>
</dbReference>
<protein>
    <submittedName>
        <fullName evidence="13">ErfK/YbiS/YcfS/YnhG family protein</fullName>
    </submittedName>
</protein>
<evidence type="ECO:0000259" key="12">
    <source>
        <dbReference type="PROSITE" id="PS52029"/>
    </source>
</evidence>
<dbReference type="PANTHER" id="PTHR30582:SF24">
    <property type="entry name" value="L,D-TRANSPEPTIDASE ERFK_SRFK-RELATED"/>
    <property type="match status" value="1"/>
</dbReference>
<organism evidence="13 14">
    <name type="scientific">Rhodopirellula baltica WH47</name>
    <dbReference type="NCBI Taxonomy" id="991778"/>
    <lineage>
        <taxon>Bacteria</taxon>
        <taxon>Pseudomonadati</taxon>
        <taxon>Planctomycetota</taxon>
        <taxon>Planctomycetia</taxon>
        <taxon>Pirellulales</taxon>
        <taxon>Pirellulaceae</taxon>
        <taxon>Rhodopirellula</taxon>
    </lineage>
</organism>
<dbReference type="Pfam" id="PF03734">
    <property type="entry name" value="YkuD"/>
    <property type="match status" value="1"/>
</dbReference>
<dbReference type="InterPro" id="IPR038063">
    <property type="entry name" value="Transpep_catalytic_dom"/>
</dbReference>
<keyword evidence="5" id="KW-0378">Hydrolase</keyword>
<evidence type="ECO:0000256" key="5">
    <source>
        <dbReference type="ARBA" id="ARBA00022801"/>
    </source>
</evidence>
<dbReference type="CDD" id="cd00118">
    <property type="entry name" value="LysM"/>
    <property type="match status" value="1"/>
</dbReference>
<dbReference type="GO" id="GO:0008360">
    <property type="term" value="P:regulation of cell shape"/>
    <property type="evidence" value="ECO:0007669"/>
    <property type="project" value="UniProtKB-UniRule"/>
</dbReference>
<keyword evidence="3" id="KW-0328">Glycosyltransferase</keyword>
<dbReference type="GO" id="GO:0071972">
    <property type="term" value="F:peptidoglycan L,D-transpeptidase activity"/>
    <property type="evidence" value="ECO:0007669"/>
    <property type="project" value="TreeGrafter"/>
</dbReference>
<evidence type="ECO:0000256" key="7">
    <source>
        <dbReference type="ARBA" id="ARBA00022984"/>
    </source>
</evidence>
<evidence type="ECO:0000256" key="9">
    <source>
        <dbReference type="PROSITE-ProRule" id="PRU01373"/>
    </source>
</evidence>
<gene>
    <name evidence="13" type="ORF">RBWH47_02687</name>
</gene>
<dbReference type="InterPro" id="IPR050979">
    <property type="entry name" value="LD-transpeptidase"/>
</dbReference>
<evidence type="ECO:0000256" key="4">
    <source>
        <dbReference type="ARBA" id="ARBA00022679"/>
    </source>
</evidence>
<dbReference type="GO" id="GO:0018104">
    <property type="term" value="P:peptidoglycan-protein cross-linking"/>
    <property type="evidence" value="ECO:0007669"/>
    <property type="project" value="TreeGrafter"/>
</dbReference>
<evidence type="ECO:0000256" key="6">
    <source>
        <dbReference type="ARBA" id="ARBA00022960"/>
    </source>
</evidence>
<accession>F2AKL0</accession>
<keyword evidence="4" id="KW-0808">Transferase</keyword>
<dbReference type="GO" id="GO:0005576">
    <property type="term" value="C:extracellular region"/>
    <property type="evidence" value="ECO:0007669"/>
    <property type="project" value="TreeGrafter"/>
</dbReference>
<evidence type="ECO:0000256" key="10">
    <source>
        <dbReference type="SAM" id="MobiDB-lite"/>
    </source>
</evidence>
<comment type="pathway">
    <text evidence="1 9">Cell wall biogenesis; peptidoglycan biosynthesis.</text>
</comment>
<keyword evidence="8 9" id="KW-0961">Cell wall biogenesis/degradation</keyword>
<dbReference type="InterPro" id="IPR005490">
    <property type="entry name" value="LD_TPept_cat_dom"/>
</dbReference>
<dbReference type="Gene3D" id="2.40.440.10">
    <property type="entry name" value="L,D-transpeptidase catalytic domain-like"/>
    <property type="match status" value="1"/>
</dbReference>
<feature type="active site" description="Nucleophile" evidence="9">
    <location>
        <position position="415"/>
    </location>
</feature>
<dbReference type="PROSITE" id="PS52029">
    <property type="entry name" value="LD_TPASE"/>
    <property type="match status" value="1"/>
</dbReference>
<dbReference type="Proteomes" id="UP000006222">
    <property type="component" value="Unassembled WGS sequence"/>
</dbReference>
<evidence type="ECO:0000313" key="13">
    <source>
        <dbReference type="EMBL" id="EGF29797.1"/>
    </source>
</evidence>
<keyword evidence="7 9" id="KW-0573">Peptidoglycan synthesis</keyword>
<evidence type="ECO:0000259" key="11">
    <source>
        <dbReference type="PROSITE" id="PS51782"/>
    </source>
</evidence>
<feature type="compositionally biased region" description="Polar residues" evidence="10">
    <location>
        <begin position="119"/>
        <end position="130"/>
    </location>
</feature>
<feature type="compositionally biased region" description="Low complexity" evidence="10">
    <location>
        <begin position="131"/>
        <end position="141"/>
    </location>
</feature>
<feature type="region of interest" description="Disordered" evidence="10">
    <location>
        <begin position="74"/>
        <end position="183"/>
    </location>
</feature>
<dbReference type="SUPFAM" id="SSF54106">
    <property type="entry name" value="LysM domain"/>
    <property type="match status" value="1"/>
</dbReference>
<feature type="domain" description="LysM" evidence="11">
    <location>
        <begin position="273"/>
        <end position="317"/>
    </location>
</feature>
<feature type="active site" description="Proton donor/acceptor" evidence="9">
    <location>
        <position position="402"/>
    </location>
</feature>
<evidence type="ECO:0000256" key="1">
    <source>
        <dbReference type="ARBA" id="ARBA00004752"/>
    </source>
</evidence>
<dbReference type="EMBL" id="AFAR01000008">
    <property type="protein sequence ID" value="EGF29797.1"/>
    <property type="molecule type" value="Genomic_DNA"/>
</dbReference>
<dbReference type="CDD" id="cd16913">
    <property type="entry name" value="YkuD_like"/>
    <property type="match status" value="1"/>
</dbReference>
<name>F2AKL0_RHOBT</name>
<proteinExistence type="inferred from homology"/>
<evidence type="ECO:0000313" key="14">
    <source>
        <dbReference type="Proteomes" id="UP000006222"/>
    </source>
</evidence>
<evidence type="ECO:0000256" key="2">
    <source>
        <dbReference type="ARBA" id="ARBA00005992"/>
    </source>
</evidence>